<reference evidence="6" key="1">
    <citation type="submission" date="2020-10" db="EMBL/GenBank/DDBJ databases">
        <title>Phylogeny of dyella-like bacteria.</title>
        <authorList>
            <person name="Fu J."/>
        </authorList>
    </citation>
    <scope>NUCLEOTIDE SEQUENCE</scope>
    <source>
        <strain evidence="6">DHOC52</strain>
    </source>
</reference>
<dbReference type="SUPFAM" id="SSF103473">
    <property type="entry name" value="MFS general substrate transporter"/>
    <property type="match status" value="1"/>
</dbReference>
<keyword evidence="7" id="KW-1185">Reference proteome</keyword>
<feature type="transmembrane region" description="Helical" evidence="4">
    <location>
        <begin position="388"/>
        <end position="406"/>
    </location>
</feature>
<sequence>MQNSAESVSLPVGAQADAGSSATAHAHRTDFAILGAISFSHLLNDMIQSLIVAIYPILKGGFHLSFGQIGLITLTYQVTASLLQPIIGMVTDRKPMPYSLPVGMGFTLCGLLLLAVAPNYPVLLLAAALVGTGSSVFHPESSRVARLASGGQHGLAQSLFQVGGNTGSSLGPLLAAWIIVPHGQGSVAWFSLAALLAIVVLMQVGRWYRQHHVARSKVARHVAGEALSRNKVVMCLFILGLLIFSKYFYLASISSYFTFYLMHTFNVSVQSAQVHLFVFLFAVAAGSLIGGPIGDRIGRKWVIWVSILGVAPFTLALPHANLFWTGVLTVIIGLILSSAFSAILVYAQELIPGRVGMISGLFFGFAFGMGGIGAAVLGRVADVHGIDYVYSLCAYLPLMGVLAIFLPDLDRPMAKLAKA</sequence>
<name>A0ABS2K971_9GAMM</name>
<dbReference type="InterPro" id="IPR020846">
    <property type="entry name" value="MFS_dom"/>
</dbReference>
<feature type="transmembrane region" description="Helical" evidence="4">
    <location>
        <begin position="64"/>
        <end position="83"/>
    </location>
</feature>
<evidence type="ECO:0000256" key="1">
    <source>
        <dbReference type="ARBA" id="ARBA00022692"/>
    </source>
</evidence>
<comment type="caution">
    <text evidence="6">The sequence shown here is derived from an EMBL/GenBank/DDBJ whole genome shotgun (WGS) entry which is preliminary data.</text>
</comment>
<feature type="transmembrane region" description="Helical" evidence="4">
    <location>
        <begin position="323"/>
        <end position="346"/>
    </location>
</feature>
<keyword evidence="1 4" id="KW-0812">Transmembrane</keyword>
<keyword evidence="3 4" id="KW-0472">Membrane</keyword>
<evidence type="ECO:0000256" key="2">
    <source>
        <dbReference type="ARBA" id="ARBA00022989"/>
    </source>
</evidence>
<feature type="transmembrane region" description="Helical" evidence="4">
    <location>
        <begin position="31"/>
        <end position="58"/>
    </location>
</feature>
<gene>
    <name evidence="6" type="ORF">ISP19_19635</name>
</gene>
<feature type="transmembrane region" description="Helical" evidence="4">
    <location>
        <begin position="269"/>
        <end position="289"/>
    </location>
</feature>
<feature type="transmembrane region" description="Helical" evidence="4">
    <location>
        <begin position="301"/>
        <end position="317"/>
    </location>
</feature>
<dbReference type="Pfam" id="PF07690">
    <property type="entry name" value="MFS_1"/>
    <property type="match status" value="1"/>
</dbReference>
<keyword evidence="2 4" id="KW-1133">Transmembrane helix</keyword>
<feature type="transmembrane region" description="Helical" evidence="4">
    <location>
        <begin position="229"/>
        <end position="249"/>
    </location>
</feature>
<feature type="transmembrane region" description="Helical" evidence="4">
    <location>
        <begin position="95"/>
        <end position="114"/>
    </location>
</feature>
<dbReference type="CDD" id="cd17478">
    <property type="entry name" value="MFS_FsR"/>
    <property type="match status" value="1"/>
</dbReference>
<dbReference type="EMBL" id="JADIKE010000039">
    <property type="protein sequence ID" value="MBM7127595.1"/>
    <property type="molecule type" value="Genomic_DNA"/>
</dbReference>
<protein>
    <submittedName>
        <fullName evidence="6">MFS transporter</fullName>
    </submittedName>
</protein>
<dbReference type="InterPro" id="IPR011701">
    <property type="entry name" value="MFS"/>
</dbReference>
<dbReference type="PANTHER" id="PTHR43129">
    <property type="entry name" value="FOSMIDOMYCIN RESISTANCE PROTEIN"/>
    <property type="match status" value="1"/>
</dbReference>
<evidence type="ECO:0000256" key="4">
    <source>
        <dbReference type="SAM" id="Phobius"/>
    </source>
</evidence>
<evidence type="ECO:0000313" key="6">
    <source>
        <dbReference type="EMBL" id="MBM7127595.1"/>
    </source>
</evidence>
<evidence type="ECO:0000256" key="3">
    <source>
        <dbReference type="ARBA" id="ARBA00023136"/>
    </source>
</evidence>
<dbReference type="Proteomes" id="UP001430149">
    <property type="component" value="Unassembled WGS sequence"/>
</dbReference>
<evidence type="ECO:0000313" key="7">
    <source>
        <dbReference type="Proteomes" id="UP001430149"/>
    </source>
</evidence>
<proteinExistence type="predicted"/>
<dbReference type="PROSITE" id="PS50850">
    <property type="entry name" value="MFS"/>
    <property type="match status" value="1"/>
</dbReference>
<dbReference type="PRINTS" id="PR01988">
    <property type="entry name" value="EXPORTERBACE"/>
</dbReference>
<dbReference type="PANTHER" id="PTHR43129:SF1">
    <property type="entry name" value="FOSMIDOMYCIN RESISTANCE PROTEIN"/>
    <property type="match status" value="1"/>
</dbReference>
<feature type="domain" description="Major facilitator superfamily (MFS) profile" evidence="5">
    <location>
        <begin position="33"/>
        <end position="412"/>
    </location>
</feature>
<organism evidence="6 7">
    <name type="scientific">Dyella flava</name>
    <dbReference type="NCBI Taxonomy" id="1920170"/>
    <lineage>
        <taxon>Bacteria</taxon>
        <taxon>Pseudomonadati</taxon>
        <taxon>Pseudomonadota</taxon>
        <taxon>Gammaproteobacteria</taxon>
        <taxon>Lysobacterales</taxon>
        <taxon>Rhodanobacteraceae</taxon>
        <taxon>Dyella</taxon>
    </lineage>
</organism>
<dbReference type="InterPro" id="IPR036259">
    <property type="entry name" value="MFS_trans_sf"/>
</dbReference>
<dbReference type="InterPro" id="IPR022324">
    <property type="entry name" value="Bacilysin_exporter_BacE_put"/>
</dbReference>
<feature type="transmembrane region" description="Helical" evidence="4">
    <location>
        <begin position="358"/>
        <end position="376"/>
    </location>
</feature>
<dbReference type="RefSeq" id="WP_204684109.1">
    <property type="nucleotide sequence ID" value="NZ_BSNR01000014.1"/>
</dbReference>
<accession>A0ABS2K971</accession>
<evidence type="ECO:0000259" key="5">
    <source>
        <dbReference type="PROSITE" id="PS50850"/>
    </source>
</evidence>
<dbReference type="Gene3D" id="1.20.1250.20">
    <property type="entry name" value="MFS general substrate transporter like domains"/>
    <property type="match status" value="2"/>
</dbReference>
<feature type="transmembrane region" description="Helical" evidence="4">
    <location>
        <begin position="186"/>
        <end position="208"/>
    </location>
</feature>